<dbReference type="Proteomes" id="UP000218181">
    <property type="component" value="Unassembled WGS sequence"/>
</dbReference>
<dbReference type="Pfam" id="PF03596">
    <property type="entry name" value="Cad"/>
    <property type="match status" value="1"/>
</dbReference>
<protein>
    <recommendedName>
        <fullName evidence="4">Cadmium transporter</fullName>
    </recommendedName>
</protein>
<organism evidence="2 3">
    <name type="scientific">Lactococcus fujiensis JCM 16395</name>
    <dbReference type="NCBI Taxonomy" id="1291764"/>
    <lineage>
        <taxon>Bacteria</taxon>
        <taxon>Bacillati</taxon>
        <taxon>Bacillota</taxon>
        <taxon>Bacilli</taxon>
        <taxon>Lactobacillales</taxon>
        <taxon>Streptococcaceae</taxon>
        <taxon>Lactococcus</taxon>
    </lineage>
</organism>
<feature type="transmembrane region" description="Helical" evidence="1">
    <location>
        <begin position="112"/>
        <end position="137"/>
    </location>
</feature>
<keyword evidence="3" id="KW-1185">Reference proteome</keyword>
<comment type="caution">
    <text evidence="2">The sequence shown here is derived from an EMBL/GenBank/DDBJ whole genome shotgun (WGS) entry which is preliminary data.</text>
</comment>
<feature type="transmembrane region" description="Helical" evidence="1">
    <location>
        <begin position="43"/>
        <end position="66"/>
    </location>
</feature>
<gene>
    <name evidence="2" type="ORF">RT41_GL000450</name>
</gene>
<dbReference type="InterPro" id="IPR004676">
    <property type="entry name" value="Cd-R_transporter"/>
</dbReference>
<keyword evidence="1" id="KW-0472">Membrane</keyword>
<dbReference type="AlphaFoldDB" id="A0A2A5RJ61"/>
<feature type="transmembrane region" description="Helical" evidence="1">
    <location>
        <begin position="72"/>
        <end position="91"/>
    </location>
</feature>
<evidence type="ECO:0000313" key="3">
    <source>
        <dbReference type="Proteomes" id="UP000218181"/>
    </source>
</evidence>
<evidence type="ECO:0000256" key="1">
    <source>
        <dbReference type="SAM" id="Phobius"/>
    </source>
</evidence>
<proteinExistence type="predicted"/>
<name>A0A2A5RJ61_9LACT</name>
<accession>A0A2A5RJ61</accession>
<dbReference type="EMBL" id="JXJU01000011">
    <property type="protein sequence ID" value="PCR99149.1"/>
    <property type="molecule type" value="Genomic_DNA"/>
</dbReference>
<keyword evidence="1" id="KW-0812">Transmembrane</keyword>
<feature type="transmembrane region" description="Helical" evidence="1">
    <location>
        <begin position="143"/>
        <end position="166"/>
    </location>
</feature>
<dbReference type="STRING" id="1291764.GCA_001311235_02430"/>
<feature type="transmembrane region" description="Helical" evidence="1">
    <location>
        <begin position="16"/>
        <end position="36"/>
    </location>
</feature>
<sequence length="212" mass="24015">MLESLMMITIILKSTVLYWATALDLLLILTVLFIKFDKKKHAAIAWGQIVGSSLLVLASLVFALVLQLVPQQWILGLMGLIPLSFGLKYLFVGDDDEDELDELLEKRNQKNLFVMVVFLSFASCGADNIALFTPFFMTLHTHILLISIITFMVNIFILGFIGQYLARIPHFHDLLSRYSRWVLAIVYIGLGLMILIETKALSHLIDFIKAIL</sequence>
<reference evidence="2 3" key="1">
    <citation type="submission" date="2014-12" db="EMBL/GenBank/DDBJ databases">
        <title>Draft genome sequences of 10 type strains of Lactococcus.</title>
        <authorList>
            <person name="Sun Z."/>
            <person name="Zhong Z."/>
            <person name="Liu W."/>
            <person name="Zhang W."/>
            <person name="Zhang H."/>
        </authorList>
    </citation>
    <scope>NUCLEOTIDE SEQUENCE [LARGE SCALE GENOMIC DNA]</scope>
    <source>
        <strain evidence="2 3">JCM 16395</strain>
    </source>
</reference>
<evidence type="ECO:0000313" key="2">
    <source>
        <dbReference type="EMBL" id="PCR99149.1"/>
    </source>
</evidence>
<evidence type="ECO:0008006" key="4">
    <source>
        <dbReference type="Google" id="ProtNLM"/>
    </source>
</evidence>
<keyword evidence="1" id="KW-1133">Transmembrane helix</keyword>
<feature type="transmembrane region" description="Helical" evidence="1">
    <location>
        <begin position="178"/>
        <end position="196"/>
    </location>
</feature>